<organism evidence="21 22">
    <name type="scientific">Pneumonia virus of mice J3666</name>
    <dbReference type="NCBI Taxonomy" id="270473"/>
    <lineage>
        <taxon>Viruses</taxon>
        <taxon>Riboviria</taxon>
        <taxon>Orthornavirae</taxon>
        <taxon>Negarnaviricota</taxon>
        <taxon>Haploviricotina</taxon>
        <taxon>Monjiviricetes</taxon>
        <taxon>Mononegavirales</taxon>
        <taxon>Pneumoviridae</taxon>
        <taxon>Orthopneumovirus</taxon>
        <taxon>Orthopneumovirus muris</taxon>
        <taxon>murine pneumonia virus</taxon>
    </lineage>
</organism>
<dbReference type="GO" id="GO:0044423">
    <property type="term" value="C:virion component"/>
    <property type="evidence" value="ECO:0007669"/>
    <property type="project" value="UniProtKB-KW"/>
</dbReference>
<evidence type="ECO:0000256" key="9">
    <source>
        <dbReference type="ARBA" id="ARBA00022833"/>
    </source>
</evidence>
<dbReference type="PIRSF" id="PIRSF003913">
    <property type="entry name" value="Matrix_glycop-M2_paramyxo"/>
    <property type="match status" value="1"/>
</dbReference>
<evidence type="ECO:0000256" key="2">
    <source>
        <dbReference type="ARBA" id="ARBA00004192"/>
    </source>
</evidence>
<proteinExistence type="inferred from homology"/>
<dbReference type="Proteomes" id="UP000149165">
    <property type="component" value="Segment"/>
</dbReference>
<evidence type="ECO:0000256" key="3">
    <source>
        <dbReference type="ARBA" id="ARBA00004328"/>
    </source>
</evidence>
<accession>Q5MKN3</accession>
<reference evidence="21 22" key="2">
    <citation type="journal article" date="2005" name="J. Gen. Virol.">
        <title>Genome sequence of the non-pathogenic strain 15 of pneumonia virus of mice and comparison with the genome of the pathogenic strain J3666.</title>
        <authorList>
            <person name="Thorpe L.C."/>
            <person name="Easton A.J."/>
        </authorList>
    </citation>
    <scope>NUCLEOTIDE SEQUENCE [LARGE SCALE GENOMIC DNA]</scope>
    <source>
        <strain evidence="21">J3666</strain>
    </source>
</reference>
<keyword evidence="9 19" id="KW-0862">Zinc</keyword>
<keyword evidence="11" id="KW-0694">RNA-binding</keyword>
<dbReference type="GO" id="GO:0031564">
    <property type="term" value="P:transcription antitermination"/>
    <property type="evidence" value="ECO:0007669"/>
    <property type="project" value="UniProtKB-KW"/>
</dbReference>
<keyword evidence="7 19" id="KW-0863">Zinc-finger</keyword>
<evidence type="ECO:0000256" key="13">
    <source>
        <dbReference type="ARBA" id="ARBA00023163"/>
    </source>
</evidence>
<evidence type="ECO:0000256" key="5">
    <source>
        <dbReference type="ARBA" id="ARBA00022562"/>
    </source>
</evidence>
<sequence>MSVRPCKFEVQGFCSRGRNCKYSHKYWEWPLKTLMLRQNYMLNRIYRFLDTNTDAMSDVSGFDAPQRTAEYALGTIGVLKSYLEKTNNITKSIACGSLITVLQNLDVGLVIQARDSNTEDTNYLRSCNTILSYIDKIHKKRQIIHILKRLPVGVLCNLIQSVISIEEKINSSMKTE</sequence>
<keyword evidence="4" id="KW-0597">Phosphoprotein</keyword>
<dbReference type="SUPFAM" id="SSF90229">
    <property type="entry name" value="CCCH zinc finger"/>
    <property type="match status" value="1"/>
</dbReference>
<dbReference type="PROSITE" id="PS50103">
    <property type="entry name" value="ZF_C3H1"/>
    <property type="match status" value="1"/>
</dbReference>
<keyword evidence="10 18" id="KW-0946">Virion</keyword>
<evidence type="ECO:0000256" key="14">
    <source>
        <dbReference type="ARBA" id="ARBA00023200"/>
    </source>
</evidence>
<reference evidence="22" key="1">
    <citation type="journal article" date="1994" name="J. Virol.">
        <title>Sequence of the phosphoprotein gene of pneumonia virus of mice: expression of multiple proteins from two overlapping reading frames.</title>
        <authorList>
            <person name="Barr J."/>
            <person name="Chambers P."/>
            <person name="Harriott P."/>
            <person name="Pringle C.R."/>
            <person name="Easton A.J."/>
        </authorList>
    </citation>
    <scope>NUCLEOTIDE SEQUENCE [LARGE SCALE GENOMIC DNA]</scope>
</reference>
<comment type="similarity">
    <text evidence="16">Belongs to the pneumoviridae M2-1 protein family.</text>
</comment>
<evidence type="ECO:0000256" key="7">
    <source>
        <dbReference type="ARBA" id="ARBA00022771"/>
    </source>
</evidence>
<dbReference type="OrthoDB" id="9389at10239"/>
<keyword evidence="13" id="KW-0804">Transcription</keyword>
<dbReference type="GO" id="GO:0005198">
    <property type="term" value="F:structural molecule activity"/>
    <property type="evidence" value="ECO:0007669"/>
    <property type="project" value="InterPro"/>
</dbReference>
<evidence type="ECO:0000256" key="4">
    <source>
        <dbReference type="ARBA" id="ARBA00022553"/>
    </source>
</evidence>
<keyword evidence="12" id="KW-0805">Transcription regulation</keyword>
<dbReference type="SMR" id="Q5MKN3"/>
<evidence type="ECO:0000313" key="21">
    <source>
        <dbReference type="EMBL" id="AAW02829.1"/>
    </source>
</evidence>
<gene>
    <name evidence="21" type="primary">M2-1</name>
</gene>
<evidence type="ECO:0000256" key="18">
    <source>
        <dbReference type="PIRNR" id="PIRNR003913"/>
    </source>
</evidence>
<dbReference type="GO" id="GO:0019083">
    <property type="term" value="P:viral transcription"/>
    <property type="evidence" value="ECO:0007669"/>
    <property type="project" value="UniProtKB-KW"/>
</dbReference>
<evidence type="ECO:0000259" key="20">
    <source>
        <dbReference type="PROSITE" id="PS50103"/>
    </source>
</evidence>
<comment type="subcellular location">
    <subcellularLocation>
        <location evidence="2">Host cytoplasm</location>
    </subcellularLocation>
    <subcellularLocation>
        <location evidence="1">Host nucleus</location>
    </subcellularLocation>
    <subcellularLocation>
        <location evidence="3 18">Virion</location>
    </subcellularLocation>
</comment>
<evidence type="ECO:0000256" key="8">
    <source>
        <dbReference type="ARBA" id="ARBA00022814"/>
    </source>
</evidence>
<name>Q5MKN3_9MONO</name>
<evidence type="ECO:0000256" key="15">
    <source>
        <dbReference type="ARBA" id="ARBA00023314"/>
    </source>
</evidence>
<evidence type="ECO:0000256" key="19">
    <source>
        <dbReference type="PROSITE-ProRule" id="PRU00723"/>
    </source>
</evidence>
<dbReference type="InterPro" id="IPR036855">
    <property type="entry name" value="Znf_CCCH_sf"/>
</dbReference>
<dbReference type="EMBL" id="AY743909">
    <property type="protein sequence ID" value="AAW02829.1"/>
    <property type="molecule type" value="Genomic_RNA"/>
</dbReference>
<dbReference type="KEGG" id="vg:3200558"/>
<evidence type="ECO:0000256" key="6">
    <source>
        <dbReference type="ARBA" id="ARBA00022723"/>
    </source>
</evidence>
<keyword evidence="5" id="KW-1048">Host nucleus</keyword>
<evidence type="ECO:0000256" key="11">
    <source>
        <dbReference type="ARBA" id="ARBA00022884"/>
    </source>
</evidence>
<dbReference type="GO" id="GO:0008270">
    <property type="term" value="F:zinc ion binding"/>
    <property type="evidence" value="ECO:0007669"/>
    <property type="project" value="UniProtKB-KW"/>
</dbReference>
<keyword evidence="8" id="KW-0889">Transcription antitermination</keyword>
<evidence type="ECO:0000256" key="10">
    <source>
        <dbReference type="ARBA" id="ARBA00022844"/>
    </source>
</evidence>
<dbReference type="InterPro" id="IPR009452">
    <property type="entry name" value="Pneumovirus_M2-1"/>
</dbReference>
<evidence type="ECO:0000313" key="22">
    <source>
        <dbReference type="Proteomes" id="UP000149165"/>
    </source>
</evidence>
<feature type="zinc finger region" description="C3H1-type" evidence="19">
    <location>
        <begin position="1"/>
        <end position="27"/>
    </location>
</feature>
<dbReference type="GO" id="GO:0042025">
    <property type="term" value="C:host cell nucleus"/>
    <property type="evidence" value="ECO:0007669"/>
    <property type="project" value="UniProtKB-SubCell"/>
</dbReference>
<keyword evidence="14" id="KW-1035">Host cytoplasm</keyword>
<dbReference type="GO" id="GO:0030430">
    <property type="term" value="C:host cell cytoplasm"/>
    <property type="evidence" value="ECO:0007669"/>
    <property type="project" value="UniProtKB-SubCell"/>
</dbReference>
<evidence type="ECO:0000256" key="1">
    <source>
        <dbReference type="ARBA" id="ARBA00004147"/>
    </source>
</evidence>
<dbReference type="GO" id="GO:0003723">
    <property type="term" value="F:RNA binding"/>
    <property type="evidence" value="ECO:0007669"/>
    <property type="project" value="UniProtKB-KW"/>
</dbReference>
<keyword evidence="6 19" id="KW-0479">Metal-binding</keyword>
<evidence type="ECO:0000256" key="12">
    <source>
        <dbReference type="ARBA" id="ARBA00023015"/>
    </source>
</evidence>
<dbReference type="Pfam" id="PF06436">
    <property type="entry name" value="Pneumovirus_M2"/>
    <property type="match status" value="1"/>
</dbReference>
<protein>
    <recommendedName>
        <fullName evidence="17 18">Protein M2-1</fullName>
    </recommendedName>
</protein>
<evidence type="ECO:0000256" key="16">
    <source>
        <dbReference type="ARBA" id="ARBA00023782"/>
    </source>
</evidence>
<feature type="domain" description="C3H1-type" evidence="20">
    <location>
        <begin position="1"/>
        <end position="27"/>
    </location>
</feature>
<keyword evidence="15" id="KW-1195">Viral transcription</keyword>
<dbReference type="Gene3D" id="1.20.120.1350">
    <property type="entry name" value="Pneumovirus matrix protein 2 (M2), zinc-binding domain"/>
    <property type="match status" value="1"/>
</dbReference>
<evidence type="ECO:0000256" key="17">
    <source>
        <dbReference type="ARBA" id="ARBA00023833"/>
    </source>
</evidence>
<dbReference type="GO" id="GO:0046782">
    <property type="term" value="P:regulation of viral transcription"/>
    <property type="evidence" value="ECO:0007669"/>
    <property type="project" value="UniProtKB-UniRule"/>
</dbReference>
<dbReference type="InterPro" id="IPR000571">
    <property type="entry name" value="Znf_CCCH"/>
</dbReference>